<dbReference type="AlphaFoldDB" id="A0A0K0E7A2"/>
<keyword evidence="1" id="KW-0812">Transmembrane</keyword>
<dbReference type="SUPFAM" id="SSF53474">
    <property type="entry name" value="alpha/beta-Hydrolases"/>
    <property type="match status" value="1"/>
</dbReference>
<proteinExistence type="predicted"/>
<dbReference type="InterPro" id="IPR029058">
    <property type="entry name" value="AB_hydrolase_fold"/>
</dbReference>
<evidence type="ECO:0000313" key="3">
    <source>
        <dbReference type="Proteomes" id="UP000035681"/>
    </source>
</evidence>
<keyword evidence="1" id="KW-0472">Membrane</keyword>
<keyword evidence="1" id="KW-1133">Transmembrane helix</keyword>
<dbReference type="Gene3D" id="3.40.50.1820">
    <property type="entry name" value="alpha/beta hydrolase"/>
    <property type="match status" value="1"/>
</dbReference>
<protein>
    <submittedName>
        <fullName evidence="4 5">Lipase_3 domain-containing protein</fullName>
    </submittedName>
</protein>
<dbReference type="STRING" id="6248.A0A0K0E7A2"/>
<feature type="transmembrane region" description="Helical" evidence="1">
    <location>
        <begin position="6"/>
        <end position="25"/>
    </location>
</feature>
<dbReference type="WBParaSite" id="TCONS_00010519.p1">
    <property type="protein sequence ID" value="TCONS_00010519.p1"/>
    <property type="gene ID" value="XLOC_003744"/>
</dbReference>
<dbReference type="PANTHER" id="PTHR45908:SF5">
    <property type="entry name" value="FUNGAL LIPASE-LIKE DOMAIN-CONTAINING PROTEIN"/>
    <property type="match status" value="1"/>
</dbReference>
<organism evidence="4">
    <name type="scientific">Strongyloides stercoralis</name>
    <name type="common">Threadworm</name>
    <dbReference type="NCBI Taxonomy" id="6248"/>
    <lineage>
        <taxon>Eukaryota</taxon>
        <taxon>Metazoa</taxon>
        <taxon>Ecdysozoa</taxon>
        <taxon>Nematoda</taxon>
        <taxon>Chromadorea</taxon>
        <taxon>Rhabditida</taxon>
        <taxon>Tylenchina</taxon>
        <taxon>Panagrolaimomorpha</taxon>
        <taxon>Strongyloidoidea</taxon>
        <taxon>Strongyloididae</taxon>
        <taxon>Strongyloides</taxon>
    </lineage>
</organism>
<dbReference type="Proteomes" id="UP000035681">
    <property type="component" value="Unplaced"/>
</dbReference>
<name>A0A0K0E7A2_STRER</name>
<sequence length="347" mass="41227">MTHLVNFFLIILLNTNLIILIKCNFVHAKKYDEAKAKLLHFLSYESYFANAGRCIPKLMNCFKSYELYMSKVVRCDNHKSKCSFYILVSKAEKNIIIVFSGTLSDRQFFHQLFSVYSKRIYYYKSGFVNKYYVQSFEHLWPYVSRIFKDKRFYDYTVYVTGHSLGSVYASLTAFKIHVAKYKDSSKIILYTFGGPRIGSLEFAKNFDKRIKNSYRVVAGTDFVPHFPACKKMKLKNSKFYHKLYKKKISLPCDPNDLNGYYHHGTEIWYPYGTEVFYIECKGYPKNEDFNCSDGQVFPYHKFSKHRESHSLYFKPLVNKFMKIFYYKSDENCEVIEDPNYRRVDLSE</sequence>
<feature type="domain" description="Fungal lipase-type" evidence="2">
    <location>
        <begin position="97"/>
        <end position="230"/>
    </location>
</feature>
<reference evidence="4" key="1">
    <citation type="submission" date="2015-08" db="UniProtKB">
        <authorList>
            <consortium name="WormBaseParasite"/>
        </authorList>
    </citation>
    <scope>IDENTIFICATION</scope>
</reference>
<evidence type="ECO:0000313" key="5">
    <source>
        <dbReference type="WBParaSite" id="TCONS_00010519.p1"/>
    </source>
</evidence>
<dbReference type="Pfam" id="PF01764">
    <property type="entry name" value="Lipase_3"/>
    <property type="match status" value="1"/>
</dbReference>
<accession>A0A0K0E7A2</accession>
<dbReference type="PANTHER" id="PTHR45908">
    <property type="entry name" value="PROTEIN CBG11750-RELATED"/>
    <property type="match status" value="1"/>
</dbReference>
<dbReference type="InterPro" id="IPR002921">
    <property type="entry name" value="Fungal_lipase-type"/>
</dbReference>
<dbReference type="GO" id="GO:0006629">
    <property type="term" value="P:lipid metabolic process"/>
    <property type="evidence" value="ECO:0007669"/>
    <property type="project" value="InterPro"/>
</dbReference>
<keyword evidence="3" id="KW-1185">Reference proteome</keyword>
<evidence type="ECO:0000259" key="2">
    <source>
        <dbReference type="Pfam" id="PF01764"/>
    </source>
</evidence>
<evidence type="ECO:0000313" key="4">
    <source>
        <dbReference type="WBParaSite" id="SSTP_0000537800.1"/>
    </source>
</evidence>
<dbReference type="CDD" id="cd00519">
    <property type="entry name" value="Lipase_3"/>
    <property type="match status" value="1"/>
</dbReference>
<evidence type="ECO:0000256" key="1">
    <source>
        <dbReference type="SAM" id="Phobius"/>
    </source>
</evidence>
<dbReference type="WBParaSite" id="SSTP_0000537800.1">
    <property type="protein sequence ID" value="SSTP_0000537800.1"/>
    <property type="gene ID" value="SSTP_0000537800"/>
</dbReference>